<gene>
    <name evidence="7" type="ORF">PX653_13245</name>
</gene>
<dbReference type="Pfam" id="PF07940">
    <property type="entry name" value="Hepar_II_III_C"/>
    <property type="match status" value="1"/>
</dbReference>
<dbReference type="InterPro" id="IPR031680">
    <property type="entry name" value="Hepar_II_III_N"/>
</dbReference>
<dbReference type="SUPFAM" id="SSF48230">
    <property type="entry name" value="Chondroitin AC/alginate lyase"/>
    <property type="match status" value="1"/>
</dbReference>
<dbReference type="Pfam" id="PF16889">
    <property type="entry name" value="Hepar_II_III_N"/>
    <property type="match status" value="1"/>
</dbReference>
<evidence type="ECO:0000256" key="1">
    <source>
        <dbReference type="ARBA" id="ARBA00004418"/>
    </source>
</evidence>
<evidence type="ECO:0000256" key="2">
    <source>
        <dbReference type="ARBA" id="ARBA00022729"/>
    </source>
</evidence>
<feature type="domain" description="Heparin-sulfate lyase N-terminal" evidence="6">
    <location>
        <begin position="106"/>
        <end position="348"/>
    </location>
</feature>
<organism evidence="7 8">
    <name type="scientific">Pseudoduganella chitinolytica</name>
    <dbReference type="NCBI Taxonomy" id="34070"/>
    <lineage>
        <taxon>Bacteria</taxon>
        <taxon>Pseudomonadati</taxon>
        <taxon>Pseudomonadota</taxon>
        <taxon>Betaproteobacteria</taxon>
        <taxon>Burkholderiales</taxon>
        <taxon>Oxalobacteraceae</taxon>
        <taxon>Telluria group</taxon>
        <taxon>Pseudoduganella</taxon>
    </lineage>
</organism>
<protein>
    <submittedName>
        <fullName evidence="7">Alginate lyase family protein</fullName>
    </submittedName>
</protein>
<dbReference type="InterPro" id="IPR008929">
    <property type="entry name" value="Chondroitin_lyas"/>
</dbReference>
<dbReference type="InterPro" id="IPR012480">
    <property type="entry name" value="Hepar_II_III_C"/>
</dbReference>
<evidence type="ECO:0000256" key="4">
    <source>
        <dbReference type="ARBA" id="ARBA00023239"/>
    </source>
</evidence>
<sequence>MSSLAWKINRLKLMGAPEIAWRVRQLVQKKASKVGIGLVAKAPAPDLASTGATFIADAAANVDIAALRQAADAILAGRWNVFAMRGLNLGFPPQWNRDPKTGTVAPMKLGKAIDYRREAVVGDIKYLWEPSRHLELVTLALAWRASGEQRYAAGARLLLESWFDQCPYPNGVHWTSSLELAVRLLNWAFAWQLLGGADSALFKGAEGTRFQRRWLDNIYQHCHFIRGYFSRHSSANNHLFGEYMGLFVASVQWPCWPESARWQALARRGLEAEALKQNTEDGVNKEQAIYYQHEVMDMMLLCHHIGQANGAGFSAAYLERLERLAEFVAALMDAGGNVPMTGDADDAQMVRLAYEPGWSPYRSLLASCALLFQRGDFKRKAGRLDDKNRWLSGADGAARWEALAAAGEEKPVLAFPQGGYYLLGSHFGTEREVRIVVDCAPLGYLSIAAHGHADALAFTLSAAGEELLTDPGTYAYHTQKAWRDYFRSTAAHNTVQVDGQDQSEIGGNFMWLRKANAKLLGHAPQEAVQVFEGEQDGYRRLADPVLHRRRIDFDPARNVLVVLDTLECRGAHEVALHWHFAETCRVEGRAQALFALGHRSRLDMQCSFGDGPELLRSSEAPMGGWISRRFDEKEGITTAVWRGRIQGTTRIETTIALSLA</sequence>
<dbReference type="Gene3D" id="1.50.10.100">
    <property type="entry name" value="Chondroitin AC/alginate lyase"/>
    <property type="match status" value="1"/>
</dbReference>
<accession>A0ABY8BJ34</accession>
<evidence type="ECO:0000259" key="6">
    <source>
        <dbReference type="Pfam" id="PF16889"/>
    </source>
</evidence>
<dbReference type="Proteomes" id="UP001216510">
    <property type="component" value="Chromosome"/>
</dbReference>
<dbReference type="RefSeq" id="WP_277418314.1">
    <property type="nucleotide sequence ID" value="NZ_CP119083.1"/>
</dbReference>
<comment type="subcellular location">
    <subcellularLocation>
        <location evidence="1">Periplasm</location>
    </subcellularLocation>
</comment>
<dbReference type="PANTHER" id="PTHR39210:SF1">
    <property type="entry name" value="HEPARIN-SULFATE LYASE"/>
    <property type="match status" value="1"/>
</dbReference>
<keyword evidence="8" id="KW-1185">Reference proteome</keyword>
<dbReference type="Gene3D" id="2.70.98.70">
    <property type="match status" value="1"/>
</dbReference>
<dbReference type="PANTHER" id="PTHR39210">
    <property type="entry name" value="HEPARIN-SULFATE LYASE"/>
    <property type="match status" value="1"/>
</dbReference>
<feature type="domain" description="Heparinase II/III-like C-terminal" evidence="5">
    <location>
        <begin position="410"/>
        <end position="648"/>
    </location>
</feature>
<keyword evidence="4 7" id="KW-0456">Lyase</keyword>
<keyword evidence="2" id="KW-0732">Signal</keyword>
<keyword evidence="3" id="KW-0574">Periplasm</keyword>
<evidence type="ECO:0000259" key="5">
    <source>
        <dbReference type="Pfam" id="PF07940"/>
    </source>
</evidence>
<proteinExistence type="predicted"/>
<name>A0ABY8BJ34_9BURK</name>
<dbReference type="GO" id="GO:0016829">
    <property type="term" value="F:lyase activity"/>
    <property type="evidence" value="ECO:0007669"/>
    <property type="project" value="UniProtKB-KW"/>
</dbReference>
<dbReference type="EMBL" id="CP119083">
    <property type="protein sequence ID" value="WEF35666.1"/>
    <property type="molecule type" value="Genomic_DNA"/>
</dbReference>
<evidence type="ECO:0000256" key="3">
    <source>
        <dbReference type="ARBA" id="ARBA00022764"/>
    </source>
</evidence>
<reference evidence="7 8" key="1">
    <citation type="submission" date="2023-02" db="EMBL/GenBank/DDBJ databases">
        <title>Gemone sequence of Telluria chitinolytica ACM 3522T.</title>
        <authorList>
            <person name="Frediansyah A."/>
            <person name="Miess H."/>
            <person name="Gross H."/>
        </authorList>
    </citation>
    <scope>NUCLEOTIDE SEQUENCE [LARGE SCALE GENOMIC DNA]</scope>
    <source>
        <strain evidence="7 8">ACM 3522</strain>
    </source>
</reference>
<evidence type="ECO:0000313" key="7">
    <source>
        <dbReference type="EMBL" id="WEF35666.1"/>
    </source>
</evidence>
<evidence type="ECO:0000313" key="8">
    <source>
        <dbReference type="Proteomes" id="UP001216510"/>
    </source>
</evidence>